<dbReference type="CDD" id="cd00254">
    <property type="entry name" value="LT-like"/>
    <property type="match status" value="1"/>
</dbReference>
<dbReference type="InterPro" id="IPR008258">
    <property type="entry name" value="Transglycosylase_SLT_dom_1"/>
</dbReference>
<keyword evidence="4" id="KW-1133">Transmembrane helix</keyword>
<dbReference type="EMBL" id="VSSR01000016">
    <property type="protein sequence ID" value="TYL85925.1"/>
    <property type="molecule type" value="Genomic_DNA"/>
</dbReference>
<dbReference type="PANTHER" id="PTHR37423">
    <property type="entry name" value="SOLUBLE LYTIC MUREIN TRANSGLYCOSYLASE-RELATED"/>
    <property type="match status" value="1"/>
</dbReference>
<feature type="domain" description="Transglycosylase SLT" evidence="5">
    <location>
        <begin position="106"/>
        <end position="202"/>
    </location>
</feature>
<comment type="caution">
    <text evidence="6">The sequence shown here is derived from an EMBL/GenBank/DDBJ whole genome shotgun (WGS) entry which is preliminary data.</text>
</comment>
<dbReference type="OrthoDB" id="9801695at2"/>
<sequence>MQGPVTRAADKAHRSSILLFAAKASQPSGPRNLRPAPAHSVGQTACPRAPLVSSTNPRRDGGATAGFAVLLLTGLLVIGASMPAVSAEKASARSQPTNDRYATHVTEAAQRFGIPTAWIRAVMRIESHGERRAVSPKGALGLMQLMPKTWADMRARYGLGRDPFDPHDNIFAGAAFLRELHERYGSPGFLAAYNAGPGRYEDFRDRHRPLPTETVAYVAALVPFVDAEGTPKPLLVAASSRSSWTRAPLFFGRADGPSSATRATSDRPAHDRWAAVPVHDLSAIAPQSEGLFVALSTTGRSQ</sequence>
<dbReference type="Proteomes" id="UP000324853">
    <property type="component" value="Unassembled WGS sequence"/>
</dbReference>
<comment type="similarity">
    <text evidence="1">Belongs to the transglycosylase Slt family.</text>
</comment>
<dbReference type="AlphaFoldDB" id="A0A5S4WVG4"/>
<feature type="transmembrane region" description="Helical" evidence="4">
    <location>
        <begin position="63"/>
        <end position="85"/>
    </location>
</feature>
<dbReference type="SUPFAM" id="SSF53955">
    <property type="entry name" value="Lysozyme-like"/>
    <property type="match status" value="1"/>
</dbReference>
<accession>A0A5S4WVG4</accession>
<name>A0A5S4WVG4_9BRAD</name>
<dbReference type="Gene3D" id="1.10.530.10">
    <property type="match status" value="1"/>
</dbReference>
<dbReference type="InterPro" id="IPR023346">
    <property type="entry name" value="Lysozyme-like_dom_sf"/>
</dbReference>
<evidence type="ECO:0000256" key="4">
    <source>
        <dbReference type="SAM" id="Phobius"/>
    </source>
</evidence>
<reference evidence="6 7" key="1">
    <citation type="submission" date="2019-08" db="EMBL/GenBank/DDBJ databases">
        <title>Bradyrhizobium hipponensis sp. nov., a rhizobium isolated from a Lupinus angustifolius root nodule in Tunisia.</title>
        <authorList>
            <person name="Off K."/>
            <person name="Rejili M."/>
            <person name="Mars M."/>
            <person name="Brachmann A."/>
            <person name="Marin M."/>
        </authorList>
    </citation>
    <scope>NUCLEOTIDE SEQUENCE [LARGE SCALE GENOMIC DNA]</scope>
    <source>
        <strain evidence="6 7">CTAW11</strain>
    </source>
</reference>
<proteinExistence type="inferred from homology"/>
<feature type="region of interest" description="Disordered" evidence="3">
    <location>
        <begin position="24"/>
        <end position="58"/>
    </location>
</feature>
<evidence type="ECO:0000256" key="1">
    <source>
        <dbReference type="ARBA" id="ARBA00007734"/>
    </source>
</evidence>
<evidence type="ECO:0000259" key="5">
    <source>
        <dbReference type="Pfam" id="PF01464"/>
    </source>
</evidence>
<organism evidence="6 7">
    <name type="scientific">Bradyrhizobium cytisi</name>
    <dbReference type="NCBI Taxonomy" id="515489"/>
    <lineage>
        <taxon>Bacteria</taxon>
        <taxon>Pseudomonadati</taxon>
        <taxon>Pseudomonadota</taxon>
        <taxon>Alphaproteobacteria</taxon>
        <taxon>Hyphomicrobiales</taxon>
        <taxon>Nitrobacteraceae</taxon>
        <taxon>Bradyrhizobium</taxon>
    </lineage>
</organism>
<keyword evidence="4" id="KW-0812">Transmembrane</keyword>
<protein>
    <submittedName>
        <fullName evidence="6">Lytic transglycosylase domain-containing protein</fullName>
    </submittedName>
</protein>
<evidence type="ECO:0000256" key="2">
    <source>
        <dbReference type="ARBA" id="ARBA00009387"/>
    </source>
</evidence>
<evidence type="ECO:0000313" key="7">
    <source>
        <dbReference type="Proteomes" id="UP000324853"/>
    </source>
</evidence>
<dbReference type="PANTHER" id="PTHR37423:SF2">
    <property type="entry name" value="MEMBRANE-BOUND LYTIC MUREIN TRANSGLYCOSYLASE C"/>
    <property type="match status" value="1"/>
</dbReference>
<dbReference type="RefSeq" id="WP_148750757.1">
    <property type="nucleotide sequence ID" value="NZ_VSSR01000016.1"/>
</dbReference>
<keyword evidence="7" id="KW-1185">Reference proteome</keyword>
<evidence type="ECO:0000313" key="6">
    <source>
        <dbReference type="EMBL" id="TYL85925.1"/>
    </source>
</evidence>
<gene>
    <name evidence="6" type="ORF">FXB38_10405</name>
</gene>
<evidence type="ECO:0000256" key="3">
    <source>
        <dbReference type="SAM" id="MobiDB-lite"/>
    </source>
</evidence>
<keyword evidence="4" id="KW-0472">Membrane</keyword>
<comment type="similarity">
    <text evidence="2">Belongs to the virb1 family.</text>
</comment>
<dbReference type="Pfam" id="PF01464">
    <property type="entry name" value="SLT"/>
    <property type="match status" value="1"/>
</dbReference>